<organism evidence="3 4">
    <name type="scientific">Clostridium neonatale</name>
    <dbReference type="NCBI Taxonomy" id="137838"/>
    <lineage>
        <taxon>Bacteria</taxon>
        <taxon>Bacillati</taxon>
        <taxon>Bacillota</taxon>
        <taxon>Clostridia</taxon>
        <taxon>Eubacteriales</taxon>
        <taxon>Clostridiaceae</taxon>
        <taxon>Clostridium</taxon>
    </lineage>
</organism>
<dbReference type="EMBL" id="CAKJVE010000004">
    <property type="protein sequence ID" value="CAG9710142.1"/>
    <property type="molecule type" value="Genomic_DNA"/>
</dbReference>
<evidence type="ECO:0000313" key="2">
    <source>
        <dbReference type="EMBL" id="CAG9710142.1"/>
    </source>
</evidence>
<sequence>MNMYIWTVILGGCIVTLLPRVLPITVMSKMKLHPKLEEFLKYIPISILSALIAVEIFTIDDKFSIIGNELEILALIPTIIIGVKKKDLLLTVVVGIISVALLRLIK</sequence>
<dbReference type="EMBL" id="UWJD01000001">
    <property type="protein sequence ID" value="VCT83462.1"/>
    <property type="molecule type" value="Genomic_DNA"/>
</dbReference>
<dbReference type="Pfam" id="PF05437">
    <property type="entry name" value="AzlD"/>
    <property type="match status" value="1"/>
</dbReference>
<reference evidence="2" key="2">
    <citation type="submission" date="2021-10" db="EMBL/GenBank/DDBJ databases">
        <authorList>
            <person name="Mesa V."/>
        </authorList>
    </citation>
    <scope>NUCLEOTIDE SEQUENCE</scope>
    <source>
        <strain evidence="2">CC3_PB</strain>
    </source>
</reference>
<keyword evidence="1" id="KW-0472">Membrane</keyword>
<feature type="transmembrane region" description="Helical" evidence="1">
    <location>
        <begin position="65"/>
        <end position="82"/>
    </location>
</feature>
<keyword evidence="1" id="KW-0812">Transmembrane</keyword>
<dbReference type="AlphaFoldDB" id="A0A650M7C2"/>
<feature type="transmembrane region" description="Helical" evidence="1">
    <location>
        <begin position="88"/>
        <end position="105"/>
    </location>
</feature>
<keyword evidence="1" id="KW-1133">Transmembrane helix</keyword>
<evidence type="ECO:0000313" key="3">
    <source>
        <dbReference type="EMBL" id="VCT83462.1"/>
    </source>
</evidence>
<reference evidence="3 4" key="1">
    <citation type="submission" date="2018-06" db="EMBL/GenBank/DDBJ databases">
        <authorList>
            <consortium name="IHU Genomes"/>
        </authorList>
    </citation>
    <scope>NUCLEOTIDE SEQUENCE [LARGE SCALE GENOMIC DNA]</scope>
    <source>
        <strain evidence="3 4">NEC25</strain>
    </source>
</reference>
<proteinExistence type="predicted"/>
<evidence type="ECO:0000313" key="4">
    <source>
        <dbReference type="Proteomes" id="UP000431451"/>
    </source>
</evidence>
<feature type="transmembrane region" description="Helical" evidence="1">
    <location>
        <begin position="39"/>
        <end position="58"/>
    </location>
</feature>
<gene>
    <name evidence="2" type="ORF">CNEO_44608</name>
    <name evidence="3" type="ORF">CNEONATNEC25_01058</name>
</gene>
<accession>A0A650M7C2</accession>
<dbReference type="Proteomes" id="UP000789738">
    <property type="component" value="Unassembled WGS sequence"/>
</dbReference>
<dbReference type="Proteomes" id="UP000431451">
    <property type="component" value="Unassembled WGS sequence"/>
</dbReference>
<dbReference type="InterPro" id="IPR008407">
    <property type="entry name" value="Brnchd-chn_aa_trnsp_AzlD"/>
</dbReference>
<dbReference type="RefSeq" id="WP_159115795.1">
    <property type="nucleotide sequence ID" value="NZ_CAKJVE010000004.1"/>
</dbReference>
<evidence type="ECO:0000256" key="1">
    <source>
        <dbReference type="SAM" id="Phobius"/>
    </source>
</evidence>
<protein>
    <submittedName>
        <fullName evidence="2">Branched-chain amino acid transporter AzlD</fullName>
    </submittedName>
</protein>
<name>A0A650M7C2_9CLOT</name>